<keyword evidence="2" id="KW-1185">Reference proteome</keyword>
<dbReference type="EMBL" id="CP017448">
    <property type="protein sequence ID" value="AOV17990.1"/>
    <property type="molecule type" value="Genomic_DNA"/>
</dbReference>
<dbReference type="KEGG" id="aaeo:BJI67_13800"/>
<dbReference type="AlphaFoldDB" id="A0A1D8KAJ3"/>
<evidence type="ECO:0000313" key="1">
    <source>
        <dbReference type="EMBL" id="AOV17990.1"/>
    </source>
</evidence>
<gene>
    <name evidence="1" type="ORF">BJI67_13800</name>
</gene>
<evidence type="ECO:0000313" key="2">
    <source>
        <dbReference type="Proteomes" id="UP000095342"/>
    </source>
</evidence>
<sequence length="122" mass="13127">MTTGLIFAGTSLAAGNAQQEINKALLHADFLIKANTLNHMHMHMHHILNCMVGEHGKGFNAHYMNPCKGLGNGAINDETSASKRKLLRQIDQLASVGVTINDHAAAHDVALAIHSLLEQADK</sequence>
<proteinExistence type="predicted"/>
<accession>A0A1D8KAJ3</accession>
<reference evidence="1 2" key="1">
    <citation type="submission" date="2016-09" db="EMBL/GenBank/DDBJ databases">
        <title>Acidihalobacter prosperus V6 (DSM14174).</title>
        <authorList>
            <person name="Khaleque H.N."/>
            <person name="Ramsay J.P."/>
            <person name="Murphy R.J.T."/>
            <person name="Kaksonen A.H."/>
            <person name="Boxall N.J."/>
            <person name="Watkin E.L.J."/>
        </authorList>
    </citation>
    <scope>NUCLEOTIDE SEQUENCE [LARGE SCALE GENOMIC DNA]</scope>
    <source>
        <strain evidence="1 2">V6</strain>
    </source>
</reference>
<name>A0A1D8KAJ3_9GAMM</name>
<organism evidence="1 2">
    <name type="scientific">Acidihalobacter aeolianus</name>
    <dbReference type="NCBI Taxonomy" id="2792603"/>
    <lineage>
        <taxon>Bacteria</taxon>
        <taxon>Pseudomonadati</taxon>
        <taxon>Pseudomonadota</taxon>
        <taxon>Gammaproteobacteria</taxon>
        <taxon>Chromatiales</taxon>
        <taxon>Ectothiorhodospiraceae</taxon>
        <taxon>Acidihalobacter</taxon>
    </lineage>
</organism>
<protein>
    <submittedName>
        <fullName evidence="1">Uncharacterized protein</fullName>
    </submittedName>
</protein>
<dbReference type="Proteomes" id="UP000095342">
    <property type="component" value="Chromosome"/>
</dbReference>